<accession>A0ABS5VQI1</accession>
<evidence type="ECO:0000313" key="1">
    <source>
        <dbReference type="EMBL" id="MBT1703406.1"/>
    </source>
</evidence>
<dbReference type="EMBL" id="JAHESD010000014">
    <property type="protein sequence ID" value="MBT1703406.1"/>
    <property type="molecule type" value="Genomic_DNA"/>
</dbReference>
<keyword evidence="2" id="KW-1185">Reference proteome</keyword>
<evidence type="ECO:0000313" key="2">
    <source>
        <dbReference type="Proteomes" id="UP000772618"/>
    </source>
</evidence>
<dbReference type="PROSITE" id="PS51257">
    <property type="entry name" value="PROKAR_LIPOPROTEIN"/>
    <property type="match status" value="1"/>
</dbReference>
<dbReference type="Proteomes" id="UP000772618">
    <property type="component" value="Unassembled WGS sequence"/>
</dbReference>
<comment type="caution">
    <text evidence="1">The sequence shown here is derived from an EMBL/GenBank/DDBJ whole genome shotgun (WGS) entry which is preliminary data.</text>
</comment>
<proteinExistence type="predicted"/>
<sequence length="255" mass="29889">MKNTLLILFILSISCTKPKENINSTKVVDDSLKQSITNELDGYWLSDSYLVEVANSRSIYLSRNYTTRLWGFRLEKANLLSNSPMLIGFTEHEGGYDIPIRFDPISNFFIANDFSYIREPFRLVQVDTNHLALDFDNKKEVYRKILDERTELRKVLFEGQFKSLPNDSIIEFKSDGTIKGIDGYRYFEPIYDFTEGINYDAMAFYPSKDSAGIWMRGKLFHFQIKADTLELYNIHSDWDEMEHKIGEIEYKLIKL</sequence>
<dbReference type="RefSeq" id="WP_254153367.1">
    <property type="nucleotide sequence ID" value="NZ_JAHESD010000014.1"/>
</dbReference>
<protein>
    <recommendedName>
        <fullName evidence="3">DUF4292 domain-containing protein</fullName>
    </recommendedName>
</protein>
<gene>
    <name evidence="1" type="ORF">KK060_08960</name>
</gene>
<name>A0ABS5VQI1_9BACT</name>
<reference evidence="1 2" key="1">
    <citation type="submission" date="2021-05" db="EMBL/GenBank/DDBJ databases">
        <title>A Polyphasic approach of four new species of the genus Ohtaekwangia: Ohtaekwangia histidinii sp. nov., Ohtaekwangia cretensis sp. nov., Ohtaekwangia indiensis sp. nov., Ohtaekwangia reichenbachii sp. nov. from diverse environment.</title>
        <authorList>
            <person name="Octaviana S."/>
        </authorList>
    </citation>
    <scope>NUCLEOTIDE SEQUENCE [LARGE SCALE GENOMIC DNA]</scope>
    <source>
        <strain evidence="1 2">PWU20</strain>
    </source>
</reference>
<organism evidence="1 2">
    <name type="scientific">Chryseosolibacter indicus</name>
    <dbReference type="NCBI Taxonomy" id="2782351"/>
    <lineage>
        <taxon>Bacteria</taxon>
        <taxon>Pseudomonadati</taxon>
        <taxon>Bacteroidota</taxon>
        <taxon>Cytophagia</taxon>
        <taxon>Cytophagales</taxon>
        <taxon>Chryseotaleaceae</taxon>
        <taxon>Chryseosolibacter</taxon>
    </lineage>
</organism>
<evidence type="ECO:0008006" key="3">
    <source>
        <dbReference type="Google" id="ProtNLM"/>
    </source>
</evidence>